<evidence type="ECO:0000256" key="1">
    <source>
        <dbReference type="ARBA" id="ARBA00001933"/>
    </source>
</evidence>
<dbReference type="InterPro" id="IPR015421">
    <property type="entry name" value="PyrdxlP-dep_Trfase_major"/>
</dbReference>
<accession>A0A7U9THU0</accession>
<comment type="cofactor">
    <cofactor evidence="1 5">
        <name>pyridoxal 5'-phosphate</name>
        <dbReference type="ChEBI" id="CHEBI:597326"/>
    </cofactor>
</comment>
<evidence type="ECO:0000256" key="4">
    <source>
        <dbReference type="ARBA" id="ARBA00023239"/>
    </source>
</evidence>
<evidence type="ECO:0000313" key="7">
    <source>
        <dbReference type="EMBL" id="BCR36771.1"/>
    </source>
</evidence>
<dbReference type="PANTHER" id="PTHR32325:SF4">
    <property type="entry name" value="TRYPTOPHANASE"/>
    <property type="match status" value="1"/>
</dbReference>
<name>A0A7U9THU0_9MOLU</name>
<comment type="similarity">
    <text evidence="2">Belongs to the beta-eliminating lyase family.</text>
</comment>
<dbReference type="Pfam" id="PF01212">
    <property type="entry name" value="Beta_elim_lyase"/>
    <property type="match status" value="1"/>
</dbReference>
<dbReference type="KEGG" id="manr:MPAN_016640"/>
<dbReference type="InterPro" id="IPR011166">
    <property type="entry name" value="Beta-eliminating_lyase"/>
</dbReference>
<keyword evidence="3 5" id="KW-0663">Pyridoxal phosphate</keyword>
<dbReference type="Gene3D" id="3.40.640.10">
    <property type="entry name" value="Type I PLP-dependent aspartate aminotransferase-like (Major domain)"/>
    <property type="match status" value="1"/>
</dbReference>
<proteinExistence type="inferred from homology"/>
<dbReference type="InterPro" id="IPR015424">
    <property type="entry name" value="PyrdxlP-dep_Trfase"/>
</dbReference>
<feature type="modified residue" description="N6-(pyridoxal phosphate)lysine" evidence="5">
    <location>
        <position position="260"/>
    </location>
</feature>
<evidence type="ECO:0000256" key="2">
    <source>
        <dbReference type="ARBA" id="ARBA00009721"/>
    </source>
</evidence>
<dbReference type="NCBIfam" id="NF009709">
    <property type="entry name" value="PRK13238.1"/>
    <property type="match status" value="1"/>
</dbReference>
<gene>
    <name evidence="7" type="ORF">MPAN_016640</name>
</gene>
<keyword evidence="8" id="KW-1185">Reference proteome</keyword>
<dbReference type="AlphaFoldDB" id="A0A7U9THU0"/>
<dbReference type="PIRSF" id="PIRSF001386">
    <property type="entry name" value="Trpase"/>
    <property type="match status" value="1"/>
</dbReference>
<sequence>MNKKYTAEPYRIKMVEPIFETTKEERIELLKNAGYNPFSLASKNVYIDLLTDSGTGSMSQEQWGHMMTADEAYAGSKSFYKLEGVVKNITGYKYFIPAHQGRGAEQIVLPQLVTKKGMYFISNIHFDTTRAHVELAGARAIDCVIDECFNIELDHPFKGNFDLVRLEELILEKGSENIGGIIMTITNNSAGGQPVSFANMKAVKEISHKYGITLLIDGARYAENAFFIKEREEGFKDLSILEISRKTFDLADIFLMSAKKDGLVNMGGIIAIKDDELLYKKCQTYIVPYEGFPTYGGLSGRDMEALAQGLMEALDMRYLRHRVDQIRFLGDMLKEAGVPIQYPIGGHAVFVDCGKMAPHIAYDQFPALSVVNELYLEAGIRGVEIGSLLLGRDPDTHKNLKSPIEFMRLTIPRRLYTYSHLEIVGQAVIEVYKRRNELKGYVFEYESPMLRHFTSTFKPNIKETK</sequence>
<feature type="domain" description="Aromatic amino acid beta-eliminating lyase/threonine aldolase" evidence="6">
    <location>
        <begin position="48"/>
        <end position="424"/>
    </location>
</feature>
<dbReference type="InterPro" id="IPR015422">
    <property type="entry name" value="PyrdxlP-dep_Trfase_small"/>
</dbReference>
<dbReference type="Proteomes" id="UP000620133">
    <property type="component" value="Chromosome"/>
</dbReference>
<reference evidence="7" key="1">
    <citation type="submission" date="2021-01" db="EMBL/GenBank/DDBJ databases">
        <title>Draft genome sequence of Acholeplasmataceae bacterium strain Mahy22.</title>
        <authorList>
            <person name="Watanabe M."/>
            <person name="Kojima H."/>
            <person name="Fukui M."/>
        </authorList>
    </citation>
    <scope>NUCLEOTIDE SEQUENCE</scope>
    <source>
        <strain evidence="7">Mahy22</strain>
    </source>
</reference>
<evidence type="ECO:0000259" key="6">
    <source>
        <dbReference type="Pfam" id="PF01212"/>
    </source>
</evidence>
<keyword evidence="4" id="KW-0456">Lyase</keyword>
<evidence type="ECO:0000256" key="5">
    <source>
        <dbReference type="PIRSR" id="PIRSR611166-50"/>
    </source>
</evidence>
<dbReference type="Gene3D" id="3.90.1150.10">
    <property type="entry name" value="Aspartate Aminotransferase, domain 1"/>
    <property type="match status" value="1"/>
</dbReference>
<evidence type="ECO:0000313" key="8">
    <source>
        <dbReference type="Proteomes" id="UP000620133"/>
    </source>
</evidence>
<dbReference type="EMBL" id="AP024412">
    <property type="protein sequence ID" value="BCR36771.1"/>
    <property type="molecule type" value="Genomic_DNA"/>
</dbReference>
<dbReference type="InterPro" id="IPR001597">
    <property type="entry name" value="ArAA_b-elim_lyase/Thr_aldolase"/>
</dbReference>
<dbReference type="RefSeq" id="WP_176239416.1">
    <property type="nucleotide sequence ID" value="NZ_AP024412.1"/>
</dbReference>
<organism evidence="7 8">
    <name type="scientific">Mariniplasma anaerobium</name>
    <dbReference type="NCBI Taxonomy" id="2735436"/>
    <lineage>
        <taxon>Bacteria</taxon>
        <taxon>Bacillati</taxon>
        <taxon>Mycoplasmatota</taxon>
        <taxon>Mollicutes</taxon>
        <taxon>Acholeplasmatales</taxon>
        <taxon>Acholeplasmataceae</taxon>
        <taxon>Mariniplasma</taxon>
    </lineage>
</organism>
<dbReference type="SUPFAM" id="SSF53383">
    <property type="entry name" value="PLP-dependent transferases"/>
    <property type="match status" value="1"/>
</dbReference>
<dbReference type="PANTHER" id="PTHR32325">
    <property type="entry name" value="BETA-ELIMINATING LYASE-LIKE PROTEIN-RELATED"/>
    <property type="match status" value="1"/>
</dbReference>
<dbReference type="GO" id="GO:0016830">
    <property type="term" value="F:carbon-carbon lyase activity"/>
    <property type="evidence" value="ECO:0007669"/>
    <property type="project" value="InterPro"/>
</dbReference>
<dbReference type="GO" id="GO:0009072">
    <property type="term" value="P:aromatic amino acid metabolic process"/>
    <property type="evidence" value="ECO:0007669"/>
    <property type="project" value="InterPro"/>
</dbReference>
<evidence type="ECO:0000256" key="3">
    <source>
        <dbReference type="ARBA" id="ARBA00022898"/>
    </source>
</evidence>
<protein>
    <submittedName>
        <fullName evidence="7">L-cysteine desulfhydrase</fullName>
    </submittedName>
</protein>